<protein>
    <submittedName>
        <fullName evidence="1">Uncharacterized protein</fullName>
    </submittedName>
</protein>
<comment type="caution">
    <text evidence="1">The sequence shown here is derived from an EMBL/GenBank/DDBJ whole genome shotgun (WGS) entry which is preliminary data.</text>
</comment>
<organism evidence="1 2">
    <name type="scientific">Candidatus Uhrbacteria bacterium RIFCSPHIGHO2_02_FULL_53_13</name>
    <dbReference type="NCBI Taxonomy" id="1802389"/>
    <lineage>
        <taxon>Bacteria</taxon>
        <taxon>Candidatus Uhriibacteriota</taxon>
    </lineage>
</organism>
<dbReference type="AlphaFoldDB" id="A0A1F7TX38"/>
<dbReference type="Proteomes" id="UP000177097">
    <property type="component" value="Unassembled WGS sequence"/>
</dbReference>
<sequence length="194" mass="22379">MLTHTEIVPAAECGKPVIYLYPEKEMDVTVRVEPQGGFSFTEPEYKDGWRVTAYPNGRLVNLDDGAEYPYLFWEGRGGLYAEPERYWVVAQSDVHDFLVNTLGQMGLNERETADFVEFWEPRMQSAPFYKIGFHGTDVMDELAPLSLSVKPDSVFRVLMDYEELEKPIEQNPPLHIPHFERRGFSVLEWGGVIR</sequence>
<dbReference type="STRING" id="1802389.A3C17_04035"/>
<name>A0A1F7TX38_9BACT</name>
<dbReference type="EMBL" id="MGDX01000029">
    <property type="protein sequence ID" value="OGL70516.1"/>
    <property type="molecule type" value="Genomic_DNA"/>
</dbReference>
<accession>A0A1F7TX38</accession>
<evidence type="ECO:0000313" key="1">
    <source>
        <dbReference type="EMBL" id="OGL70516.1"/>
    </source>
</evidence>
<gene>
    <name evidence="1" type="ORF">A3C17_04035</name>
</gene>
<proteinExistence type="predicted"/>
<evidence type="ECO:0000313" key="2">
    <source>
        <dbReference type="Proteomes" id="UP000177097"/>
    </source>
</evidence>
<reference evidence="1 2" key="1">
    <citation type="journal article" date="2016" name="Nat. Commun.">
        <title>Thousands of microbial genomes shed light on interconnected biogeochemical processes in an aquifer system.</title>
        <authorList>
            <person name="Anantharaman K."/>
            <person name="Brown C.T."/>
            <person name="Hug L.A."/>
            <person name="Sharon I."/>
            <person name="Castelle C.J."/>
            <person name="Probst A.J."/>
            <person name="Thomas B.C."/>
            <person name="Singh A."/>
            <person name="Wilkins M.J."/>
            <person name="Karaoz U."/>
            <person name="Brodie E.L."/>
            <person name="Williams K.H."/>
            <person name="Hubbard S.S."/>
            <person name="Banfield J.F."/>
        </authorList>
    </citation>
    <scope>NUCLEOTIDE SEQUENCE [LARGE SCALE GENOMIC DNA]</scope>
</reference>